<sequence length="104" mass="12047">MSITTLKKLQNLNDYETVYILKPDLTASSIMEDIQKYQSLLLEKGADKFIIQNRGKCELVNPVNKFTYGVYVQMNYKAEGKIISLLEKALRLNENVLRFLTIKK</sequence>
<dbReference type="Gene3D" id="3.30.70.60">
    <property type="match status" value="1"/>
</dbReference>
<dbReference type="GO" id="GO:0005737">
    <property type="term" value="C:cytoplasm"/>
    <property type="evidence" value="ECO:0007669"/>
    <property type="project" value="UniProtKB-ARBA"/>
</dbReference>
<keyword evidence="2" id="KW-0689">Ribosomal protein</keyword>
<dbReference type="SUPFAM" id="SSF54995">
    <property type="entry name" value="Ribosomal protein S6"/>
    <property type="match status" value="1"/>
</dbReference>
<dbReference type="PANTHER" id="PTHR21011:SF1">
    <property type="entry name" value="SMALL RIBOSOMAL SUBUNIT PROTEIN BS6M"/>
    <property type="match status" value="1"/>
</dbReference>
<dbReference type="HAMAP" id="MF_00360">
    <property type="entry name" value="Ribosomal_bS6"/>
    <property type="match status" value="1"/>
</dbReference>
<reference evidence="2" key="1">
    <citation type="submission" date="2017-05" db="EMBL/GenBank/DDBJ databases">
        <title>Plastid comparative genomics reveals ancient divergence between Glaucophyte genera.</title>
        <authorList>
            <person name="Figueroa-Martinez F.J."/>
            <person name="Jackson C."/>
            <person name="Reyes-Prieto A."/>
        </authorList>
    </citation>
    <scope>NUCLEOTIDE SEQUENCE</scope>
    <source>
        <strain evidence="2">SAG 229-2</strain>
    </source>
</reference>
<organism evidence="2">
    <name type="scientific">Glaucocystis incrassata</name>
    <dbReference type="NCBI Taxonomy" id="1789788"/>
    <lineage>
        <taxon>Eukaryota</taxon>
        <taxon>Glaucocystophyceae</taxon>
        <taxon>Glaucocystales</taxon>
        <taxon>Glaucocystaceae</taxon>
        <taxon>Glaucocystis</taxon>
    </lineage>
</organism>
<proteinExistence type="inferred from homology"/>
<evidence type="ECO:0000313" key="2">
    <source>
        <dbReference type="EMBL" id="ASQ39982.1"/>
    </source>
</evidence>
<dbReference type="InterPro" id="IPR020814">
    <property type="entry name" value="Ribosomal_S6_plastid/chlpt"/>
</dbReference>
<dbReference type="AlphaFoldDB" id="A0A3G1IVB3"/>
<dbReference type="GO" id="GO:0070181">
    <property type="term" value="F:small ribosomal subunit rRNA binding"/>
    <property type="evidence" value="ECO:0007669"/>
    <property type="project" value="TreeGrafter"/>
</dbReference>
<dbReference type="GO" id="GO:0005840">
    <property type="term" value="C:ribosome"/>
    <property type="evidence" value="ECO:0007669"/>
    <property type="project" value="UniProtKB-KW"/>
</dbReference>
<dbReference type="RefSeq" id="YP_009545921.1">
    <property type="nucleotide sequence ID" value="NC_040152.1"/>
</dbReference>
<accession>A0A3G1IVB3</accession>
<evidence type="ECO:0000256" key="1">
    <source>
        <dbReference type="ARBA" id="ARBA00009512"/>
    </source>
</evidence>
<dbReference type="PANTHER" id="PTHR21011">
    <property type="entry name" value="MITOCHONDRIAL 28S RIBOSOMAL PROTEIN S6"/>
    <property type="match status" value="1"/>
</dbReference>
<protein>
    <submittedName>
        <fullName evidence="2">Ribosomal protein S6</fullName>
    </submittedName>
</protein>
<comment type="similarity">
    <text evidence="1">Belongs to the bacterial ribosomal protein bS6 family.</text>
</comment>
<keyword evidence="2" id="KW-0687">Ribonucleoprotein</keyword>
<dbReference type="InterPro" id="IPR000529">
    <property type="entry name" value="Ribosomal_bS6"/>
</dbReference>
<dbReference type="GeneID" id="38575350"/>
<dbReference type="InterPro" id="IPR014717">
    <property type="entry name" value="Transl_elong_EF1B/ribsomal_bS6"/>
</dbReference>
<dbReference type="Pfam" id="PF01250">
    <property type="entry name" value="Ribosomal_S6"/>
    <property type="match status" value="1"/>
</dbReference>
<dbReference type="NCBIfam" id="TIGR00166">
    <property type="entry name" value="S6"/>
    <property type="match status" value="1"/>
</dbReference>
<gene>
    <name evidence="2" type="primary">rps6</name>
</gene>
<geneLocation type="plastid" evidence="2"/>
<name>A0A3G1IVB3_9EUKA</name>
<keyword evidence="2" id="KW-0934">Plastid</keyword>
<dbReference type="GO" id="GO:0006412">
    <property type="term" value="P:translation"/>
    <property type="evidence" value="ECO:0007669"/>
    <property type="project" value="InterPro"/>
</dbReference>
<dbReference type="GO" id="GO:0003735">
    <property type="term" value="F:structural constituent of ribosome"/>
    <property type="evidence" value="ECO:0007669"/>
    <property type="project" value="InterPro"/>
</dbReference>
<dbReference type="CDD" id="cd15487">
    <property type="entry name" value="bS6_chloro_cyano"/>
    <property type="match status" value="1"/>
</dbReference>
<dbReference type="EMBL" id="MF167425">
    <property type="protein sequence ID" value="ASQ39982.1"/>
    <property type="molecule type" value="Genomic_DNA"/>
</dbReference>
<dbReference type="InterPro" id="IPR035980">
    <property type="entry name" value="Ribosomal_bS6_sf"/>
</dbReference>